<gene>
    <name evidence="2" type="primary">LOC113734028</name>
</gene>
<protein>
    <submittedName>
        <fullName evidence="2">Uncharacterized protein isoform X1</fullName>
    </submittedName>
</protein>
<evidence type="ECO:0000313" key="2">
    <source>
        <dbReference type="RefSeq" id="XP_071937855.1"/>
    </source>
</evidence>
<dbReference type="GeneID" id="113734028"/>
<keyword evidence="1" id="KW-1185">Reference proteome</keyword>
<evidence type="ECO:0000313" key="1">
    <source>
        <dbReference type="Proteomes" id="UP001652660"/>
    </source>
</evidence>
<reference evidence="2" key="1">
    <citation type="submission" date="2025-08" db="UniProtKB">
        <authorList>
            <consortium name="RefSeq"/>
        </authorList>
    </citation>
    <scope>IDENTIFICATION</scope>
    <source>
        <tissue evidence="2">Leaves</tissue>
    </source>
</reference>
<proteinExistence type="predicted"/>
<accession>A0ABM4X1E2</accession>
<organism evidence="1 2">
    <name type="scientific">Coffea arabica</name>
    <name type="common">Arabian coffee</name>
    <dbReference type="NCBI Taxonomy" id="13443"/>
    <lineage>
        <taxon>Eukaryota</taxon>
        <taxon>Viridiplantae</taxon>
        <taxon>Streptophyta</taxon>
        <taxon>Embryophyta</taxon>
        <taxon>Tracheophyta</taxon>
        <taxon>Spermatophyta</taxon>
        <taxon>Magnoliopsida</taxon>
        <taxon>eudicotyledons</taxon>
        <taxon>Gunneridae</taxon>
        <taxon>Pentapetalae</taxon>
        <taxon>asterids</taxon>
        <taxon>lamiids</taxon>
        <taxon>Gentianales</taxon>
        <taxon>Rubiaceae</taxon>
        <taxon>Ixoroideae</taxon>
        <taxon>Gardenieae complex</taxon>
        <taxon>Bertiereae - Coffeeae clade</taxon>
        <taxon>Coffeeae</taxon>
        <taxon>Coffea</taxon>
    </lineage>
</organism>
<sequence>MEKPVAIYDDNFAKRASTFAYRYQGTEKKLSTFSYTYQDDFGEPYEPYLDLEELIERALLHDDVDEFTSLIDEYKSAKDVPEWVLTQMFTLDAVQCFTAALNGQTKSKFCLDGHECFSGCSKPPLLHLAASYASVEITKKLLACGAGAGVDDKCETDFDDMKGLLPLDLAVGAAWSGIWIDGWTRRDSIFRLIYSLCRARKRFALEIVRLLAQRTKSVKEEFVNYVKNRKLVAVAALLMVAHKIVMPLKLSKEAHGLPLDEVVHIEDLVANEITVLDMLQRRSLYAKLDNELLQKWKDKRLTMKMILLLFGIFERIGDSLGACLQLDPRQTDDKLAAQIAWIFKKAGLPVKDRDIHGVRSKGVGDSPDWINELFNPTKVEPSSFDVFALMDKRDLDEHRIEVPKVQICTDLNASDASLGSMTLTLFFLKLKIKHCVIFNLSLTGRTCTKMLSYDIIKEKFARADLPVWITALVICQGMGSGFVTLVQ</sequence>
<dbReference type="Proteomes" id="UP001652660">
    <property type="component" value="Chromosome 3c"/>
</dbReference>
<dbReference type="RefSeq" id="XP_071937855.1">
    <property type="nucleotide sequence ID" value="XM_072081754.1"/>
</dbReference>
<name>A0ABM4X1E2_COFAR</name>